<comment type="similarity">
    <text evidence="1">Belongs to the glycosyl hydrolase 5 (cellulase A) family.</text>
</comment>
<dbReference type="GO" id="GO:1904462">
    <property type="term" value="P:ergosteryl 3-beta-D-glucoside catabolic process"/>
    <property type="evidence" value="ECO:0007669"/>
    <property type="project" value="TreeGrafter"/>
</dbReference>
<proteinExistence type="inferred from homology"/>
<feature type="region of interest" description="Disordered" evidence="4">
    <location>
        <begin position="1036"/>
        <end position="1065"/>
    </location>
</feature>
<feature type="domain" description="Glycoside hydrolase family 5" evidence="5">
    <location>
        <begin position="51"/>
        <end position="126"/>
    </location>
</feature>
<feature type="compositionally biased region" description="Polar residues" evidence="4">
    <location>
        <begin position="940"/>
        <end position="952"/>
    </location>
</feature>
<feature type="compositionally biased region" description="Polar residues" evidence="4">
    <location>
        <begin position="597"/>
        <end position="610"/>
    </location>
</feature>
<accession>A0A168NGS1</accession>
<dbReference type="PANTHER" id="PTHR31308:SF5">
    <property type="entry name" value="ERGOSTERYL-BETA-GLUCOSIDASE"/>
    <property type="match status" value="1"/>
</dbReference>
<dbReference type="InParanoid" id="A0A168NGS1"/>
<keyword evidence="2" id="KW-0378">Hydrolase</keyword>
<feature type="compositionally biased region" description="Low complexity" evidence="4">
    <location>
        <begin position="655"/>
        <end position="667"/>
    </location>
</feature>
<dbReference type="InterPro" id="IPR017853">
    <property type="entry name" value="GH"/>
</dbReference>
<dbReference type="InterPro" id="IPR001547">
    <property type="entry name" value="Glyco_hydro_5"/>
</dbReference>
<reference evidence="7" key="1">
    <citation type="submission" date="2016-04" db="EMBL/GenBank/DDBJ databases">
        <authorList>
            <person name="Evans L.H."/>
            <person name="Alamgir A."/>
            <person name="Owens N."/>
            <person name="Weber N.D."/>
            <person name="Virtaneva K."/>
            <person name="Barbian K."/>
            <person name="Babar A."/>
            <person name="Rosenke K."/>
        </authorList>
    </citation>
    <scope>NUCLEOTIDE SEQUENCE [LARGE SCALE GENOMIC DNA]</scope>
    <source>
        <strain evidence="7">CBS 101.48</strain>
    </source>
</reference>
<keyword evidence="3" id="KW-0326">Glycosidase</keyword>
<feature type="compositionally biased region" description="Low complexity" evidence="4">
    <location>
        <begin position="926"/>
        <end position="939"/>
    </location>
</feature>
<evidence type="ECO:0000259" key="6">
    <source>
        <dbReference type="Pfam" id="PF18564"/>
    </source>
</evidence>
<evidence type="ECO:0000259" key="5">
    <source>
        <dbReference type="Pfam" id="PF00150"/>
    </source>
</evidence>
<dbReference type="InterPro" id="IPR041036">
    <property type="entry name" value="GH5_C"/>
</dbReference>
<keyword evidence="8" id="KW-1185">Reference proteome</keyword>
<evidence type="ECO:0000256" key="1">
    <source>
        <dbReference type="ARBA" id="ARBA00005641"/>
    </source>
</evidence>
<evidence type="ECO:0000313" key="8">
    <source>
        <dbReference type="Proteomes" id="UP000078561"/>
    </source>
</evidence>
<feature type="compositionally biased region" description="Low complexity" evidence="4">
    <location>
        <begin position="584"/>
        <end position="595"/>
    </location>
</feature>
<dbReference type="PANTHER" id="PTHR31308">
    <property type="match status" value="1"/>
</dbReference>
<evidence type="ECO:0000256" key="2">
    <source>
        <dbReference type="ARBA" id="ARBA00022801"/>
    </source>
</evidence>
<dbReference type="EMBL" id="LT553219">
    <property type="protein sequence ID" value="SAM00525.1"/>
    <property type="molecule type" value="Genomic_DNA"/>
</dbReference>
<name>A0A168NGS1_ABSGL</name>
<feature type="domain" description="Glycoside hydrolase family 5 C-terminal" evidence="6">
    <location>
        <begin position="721"/>
        <end position="806"/>
    </location>
</feature>
<dbReference type="Proteomes" id="UP000078561">
    <property type="component" value="Unassembled WGS sequence"/>
</dbReference>
<dbReference type="OrthoDB" id="9971853at2759"/>
<feature type="compositionally biased region" description="Polar residues" evidence="4">
    <location>
        <begin position="851"/>
        <end position="861"/>
    </location>
</feature>
<evidence type="ECO:0000256" key="3">
    <source>
        <dbReference type="ARBA" id="ARBA00023295"/>
    </source>
</evidence>
<dbReference type="SUPFAM" id="SSF51445">
    <property type="entry name" value="(Trans)glycosidases"/>
    <property type="match status" value="1"/>
</dbReference>
<dbReference type="Pfam" id="PF00150">
    <property type="entry name" value="Cellulase"/>
    <property type="match status" value="1"/>
</dbReference>
<dbReference type="GO" id="GO:0000272">
    <property type="term" value="P:polysaccharide catabolic process"/>
    <property type="evidence" value="ECO:0007669"/>
    <property type="project" value="InterPro"/>
</dbReference>
<evidence type="ECO:0008006" key="9">
    <source>
        <dbReference type="Google" id="ProtNLM"/>
    </source>
</evidence>
<organism evidence="7">
    <name type="scientific">Absidia glauca</name>
    <name type="common">Pin mould</name>
    <dbReference type="NCBI Taxonomy" id="4829"/>
    <lineage>
        <taxon>Eukaryota</taxon>
        <taxon>Fungi</taxon>
        <taxon>Fungi incertae sedis</taxon>
        <taxon>Mucoromycota</taxon>
        <taxon>Mucoromycotina</taxon>
        <taxon>Mucoromycetes</taxon>
        <taxon>Mucorales</taxon>
        <taxon>Cunninghamellaceae</taxon>
        <taxon>Absidia</taxon>
    </lineage>
</organism>
<feature type="region of interest" description="Disordered" evidence="4">
    <location>
        <begin position="655"/>
        <end position="685"/>
    </location>
</feature>
<sequence>MIELDGPWFVDKDTNRTVYFHGINVGGGAKLPVGLPSHARHGYWVDYDRKVTFVGRPFPLEEADQHFQRLVSLGFNLLRFIVTWEAIEHEGPGIYDLEYLDYVIHLLKKCQQYGLQVFIDPHQDTWSRHCGGSGHPGWTLTLAGLNPLHFHKTVAALVHNAYNPPESFPRMIWNTNHQRLAAATMFTLFFAGKTFAPNCIVDQVNIQDYLQSHFFGAITQLTRRIKLHNLEDNVVLGYDTMNEPGIGYLGLTDLNKLDNNDTSFKMGLMPTGFQGMLLASGLSCKVAHYKFIWSGPKKTGDVLVDPNGGDNNNNDDVTTAWMTQEQLDESCRVFGWCRGSLWQQAGCIWEHHGVWDHNTRQLLLPHYFATHPETKKPTKFAQDYWLPFLTSYMQAIRSIHTTAILFIQPPILDKPPKLPSNDPLFQRMVYTPHWYDGLTLVKKKWCNYNIDFINLSRGKYGTGPLRYARALCLGEKAIRKCFIKQMETIKAEGLEQIGNYPCLLGEFGIPYDMNGGDDTPSSSTEAATIPTTATIPATATTAAKQQTNPPSLLARFQYAWQHLWLWFLSLFFTIRTSTESTMKSSPASSASSALSCRPTNGISQPDSSQNKAMDANINALEGALLNYTLWQYVPDNDPFWGDLWNGEDLSIWQQQQQSSRQGSLSPSTLAVRESEDERSATWTDSTVSTILNSKESFENDKTDRSPPSCDINQRHLVCLYRPRPRLTAGIPIAILFTSPTTKIPAYYRYEFQPSTKSTTTVTELYVPKIGFPPPGPPDTTITQIKVSQGKWKVHRVELDYWLLHWWWDDDSSDKPLDNMHITHNIPTTSENDYHVSSSSFFSSLCRQDSPPTQADCSSQLHQQREGESSAYGSSPWPRSNDNPSSHFYPRLPIIAPLDNTDNHAATHSSHFYQNDLLNTYHDPYYSTDSSSSSSSTSNSPAFQPQQPFSASTPYHKRTTTSTRYHPYMRKHPTKPTTLHPAISPATSDSSLDEPTPILSSFALFGSLPSHPNNNHTADNEDLGDIMDDDDIFADFADMSSSSDPILQSPPPSPSPQHQDLADVDDFLLF</sequence>
<gene>
    <name evidence="7" type="primary">ABSGL_06213.1 scaffold 7705</name>
</gene>
<feature type="compositionally biased region" description="Low complexity" evidence="4">
    <location>
        <begin position="1036"/>
        <end position="1046"/>
    </location>
</feature>
<protein>
    <recommendedName>
        <fullName evidence="9">Glycoside hydrolase family 5 domain-containing protein</fullName>
    </recommendedName>
</protein>
<feature type="compositionally biased region" description="Polar residues" evidence="4">
    <location>
        <begin position="870"/>
        <end position="882"/>
    </location>
</feature>
<dbReference type="AlphaFoldDB" id="A0A168NGS1"/>
<dbReference type="GO" id="GO:0050295">
    <property type="term" value="F:steryl-beta-glucosidase activity"/>
    <property type="evidence" value="ECO:0007669"/>
    <property type="project" value="TreeGrafter"/>
</dbReference>
<evidence type="ECO:0000313" key="7">
    <source>
        <dbReference type="EMBL" id="SAM00525.1"/>
    </source>
</evidence>
<dbReference type="InterPro" id="IPR052066">
    <property type="entry name" value="Glycosphingolipid_Hydrolases"/>
</dbReference>
<feature type="region of interest" description="Disordered" evidence="4">
    <location>
        <begin position="923"/>
        <end position="992"/>
    </location>
</feature>
<dbReference type="STRING" id="4829.A0A168NGS1"/>
<evidence type="ECO:0000256" key="4">
    <source>
        <dbReference type="SAM" id="MobiDB-lite"/>
    </source>
</evidence>
<dbReference type="Pfam" id="PF18564">
    <property type="entry name" value="Glyco_hydro_5_C"/>
    <property type="match status" value="1"/>
</dbReference>
<dbReference type="Gene3D" id="3.20.20.80">
    <property type="entry name" value="Glycosidases"/>
    <property type="match status" value="2"/>
</dbReference>
<feature type="region of interest" description="Disordered" evidence="4">
    <location>
        <begin position="851"/>
        <end position="882"/>
    </location>
</feature>
<feature type="region of interest" description="Disordered" evidence="4">
    <location>
        <begin position="582"/>
        <end position="610"/>
    </location>
</feature>